<dbReference type="EMBL" id="LQQU01000007">
    <property type="protein sequence ID" value="KZE34472.1"/>
    <property type="molecule type" value="Genomic_DNA"/>
</dbReference>
<dbReference type="GO" id="GO:0000455">
    <property type="term" value="P:enzyme-directed rRNA pseudouridine synthesis"/>
    <property type="evidence" value="ECO:0007669"/>
    <property type="project" value="TreeGrafter"/>
</dbReference>
<dbReference type="InterPro" id="IPR050188">
    <property type="entry name" value="RluA_PseudoU_synthase"/>
</dbReference>
<dbReference type="Pfam" id="PF00849">
    <property type="entry name" value="PseudoU_synth_2"/>
    <property type="match status" value="1"/>
</dbReference>
<dbReference type="Proteomes" id="UP000076625">
    <property type="component" value="Unassembled WGS sequence"/>
</dbReference>
<proteinExistence type="predicted"/>
<evidence type="ECO:0000313" key="2">
    <source>
        <dbReference type="EMBL" id="KZE34472.1"/>
    </source>
</evidence>
<dbReference type="STRING" id="1452487.AVW16_06240"/>
<dbReference type="AlphaFoldDB" id="A0A165FX66"/>
<dbReference type="GO" id="GO:0009982">
    <property type="term" value="F:pseudouridine synthase activity"/>
    <property type="evidence" value="ECO:0007669"/>
    <property type="project" value="InterPro"/>
</dbReference>
<dbReference type="OrthoDB" id="9785808at2"/>
<accession>A0A165FX66</accession>
<comment type="caution">
    <text evidence="2">The sequence shown here is derived from an EMBL/GenBank/DDBJ whole genome shotgun (WGS) entry which is preliminary data.</text>
</comment>
<gene>
    <name evidence="2" type="ORF">AVW16_06240</name>
</gene>
<feature type="domain" description="Pseudouridine synthase RsuA/RluA-like" evidence="1">
    <location>
        <begin position="99"/>
        <end position="245"/>
    </location>
</feature>
<dbReference type="SUPFAM" id="SSF55120">
    <property type="entry name" value="Pseudouridine synthase"/>
    <property type="match status" value="1"/>
</dbReference>
<dbReference type="PANTHER" id="PTHR21600">
    <property type="entry name" value="MITOCHONDRIAL RNA PSEUDOURIDINE SYNTHASE"/>
    <property type="match status" value="1"/>
</dbReference>
<evidence type="ECO:0000259" key="1">
    <source>
        <dbReference type="Pfam" id="PF00849"/>
    </source>
</evidence>
<keyword evidence="3" id="KW-1185">Reference proteome</keyword>
<name>A0A165FX66_9NEIS</name>
<dbReference type="GO" id="GO:0140098">
    <property type="term" value="F:catalytic activity, acting on RNA"/>
    <property type="evidence" value="ECO:0007669"/>
    <property type="project" value="UniProtKB-ARBA"/>
</dbReference>
<sequence length="297" mass="33311">MTRAVPPLPPRDGVPASRLWLPAGDWPDLLAFLVARFPHLDADVWRARFAGGEVLDELGQPLGADTPYAAGRCLHYFRDVPPERVVPFAETVLYRDERLVAVDKPHFLASIPSGKHLHETLLMRLRKSLNLPDLTPIHRLDRETAGVMLFCADPAHRGAYQTLFAERRVAKTYEALVHYRPGLTLPARHCSRLVERDDSFVMHEVDGEPNSETRIELIAARGDIAHLRLSPATGKKHQLRAHLAALGAPIVNDRWYPRLLPDGPDDYARPLKLVARAIAFTDPLDGAPRRFESARTL</sequence>
<dbReference type="InterPro" id="IPR020103">
    <property type="entry name" value="PsdUridine_synth_cat_dom_sf"/>
</dbReference>
<evidence type="ECO:0000313" key="3">
    <source>
        <dbReference type="Proteomes" id="UP000076625"/>
    </source>
</evidence>
<dbReference type="PANTHER" id="PTHR21600:SF84">
    <property type="entry name" value="PSEUDOURIDINE SYNTHASE RSUA_RLUA-LIKE DOMAIN-CONTAINING PROTEIN"/>
    <property type="match status" value="1"/>
</dbReference>
<dbReference type="InterPro" id="IPR006145">
    <property type="entry name" value="PsdUridine_synth_RsuA/RluA"/>
</dbReference>
<protein>
    <submittedName>
        <fullName evidence="2">Pseudouridine synthase</fullName>
    </submittedName>
</protein>
<dbReference type="GO" id="GO:0003723">
    <property type="term" value="F:RNA binding"/>
    <property type="evidence" value="ECO:0007669"/>
    <property type="project" value="InterPro"/>
</dbReference>
<reference evidence="3" key="1">
    <citation type="submission" date="2016-01" db="EMBL/GenBank/DDBJ databases">
        <title>Draft genome of Chromobacterium sp. F49.</title>
        <authorList>
            <person name="Hong K.W."/>
        </authorList>
    </citation>
    <scope>NUCLEOTIDE SEQUENCE [LARGE SCALE GENOMIC DNA]</scope>
    <source>
        <strain evidence="3">CN10</strain>
    </source>
</reference>
<dbReference type="RefSeq" id="WP_066610110.1">
    <property type="nucleotide sequence ID" value="NZ_LQQU01000007.1"/>
</dbReference>
<dbReference type="Gene3D" id="3.30.2350.10">
    <property type="entry name" value="Pseudouridine synthase"/>
    <property type="match status" value="1"/>
</dbReference>
<organism evidence="2 3">
    <name type="scientific">Crenobacter luteus</name>
    <dbReference type="NCBI Taxonomy" id="1452487"/>
    <lineage>
        <taxon>Bacteria</taxon>
        <taxon>Pseudomonadati</taxon>
        <taxon>Pseudomonadota</taxon>
        <taxon>Betaproteobacteria</taxon>
        <taxon>Neisseriales</taxon>
        <taxon>Neisseriaceae</taxon>
        <taxon>Crenobacter</taxon>
    </lineage>
</organism>